<keyword evidence="1" id="KW-1133">Transmembrane helix</keyword>
<keyword evidence="3" id="KW-1185">Reference proteome</keyword>
<feature type="transmembrane region" description="Helical" evidence="1">
    <location>
        <begin position="12"/>
        <end position="30"/>
    </location>
</feature>
<dbReference type="EMBL" id="JBBWWR010000013">
    <property type="protein sequence ID" value="KAK8956269.1"/>
    <property type="molecule type" value="Genomic_DNA"/>
</dbReference>
<reference evidence="2 3" key="1">
    <citation type="journal article" date="2022" name="Nat. Plants">
        <title>Genomes of leafy and leafless Platanthera orchids illuminate the evolution of mycoheterotrophy.</title>
        <authorList>
            <person name="Li M.H."/>
            <person name="Liu K.W."/>
            <person name="Li Z."/>
            <person name="Lu H.C."/>
            <person name="Ye Q.L."/>
            <person name="Zhang D."/>
            <person name="Wang J.Y."/>
            <person name="Li Y.F."/>
            <person name="Zhong Z.M."/>
            <person name="Liu X."/>
            <person name="Yu X."/>
            <person name="Liu D.K."/>
            <person name="Tu X.D."/>
            <person name="Liu B."/>
            <person name="Hao Y."/>
            <person name="Liao X.Y."/>
            <person name="Jiang Y.T."/>
            <person name="Sun W.H."/>
            <person name="Chen J."/>
            <person name="Chen Y.Q."/>
            <person name="Ai Y."/>
            <person name="Zhai J.W."/>
            <person name="Wu S.S."/>
            <person name="Zhou Z."/>
            <person name="Hsiao Y.Y."/>
            <person name="Wu W.L."/>
            <person name="Chen Y.Y."/>
            <person name="Lin Y.F."/>
            <person name="Hsu J.L."/>
            <person name="Li C.Y."/>
            <person name="Wang Z.W."/>
            <person name="Zhao X."/>
            <person name="Zhong W.Y."/>
            <person name="Ma X.K."/>
            <person name="Ma L."/>
            <person name="Huang J."/>
            <person name="Chen G.Z."/>
            <person name="Huang M.Z."/>
            <person name="Huang L."/>
            <person name="Peng D.H."/>
            <person name="Luo Y.B."/>
            <person name="Zou S.Q."/>
            <person name="Chen S.P."/>
            <person name="Lan S."/>
            <person name="Tsai W.C."/>
            <person name="Van de Peer Y."/>
            <person name="Liu Z.J."/>
        </authorList>
    </citation>
    <scope>NUCLEOTIDE SEQUENCE [LARGE SCALE GENOMIC DNA]</scope>
    <source>
        <strain evidence="2">Lor288</strain>
    </source>
</reference>
<proteinExistence type="predicted"/>
<evidence type="ECO:0000256" key="1">
    <source>
        <dbReference type="SAM" id="Phobius"/>
    </source>
</evidence>
<dbReference type="Proteomes" id="UP001412067">
    <property type="component" value="Unassembled WGS sequence"/>
</dbReference>
<keyword evidence="1" id="KW-0472">Membrane</keyword>
<name>A0ABR2M1I8_9ASPA</name>
<gene>
    <name evidence="2" type="ORF">KSP40_PGU000567</name>
</gene>
<protein>
    <submittedName>
        <fullName evidence="2">Uncharacterized protein</fullName>
    </submittedName>
</protein>
<comment type="caution">
    <text evidence="2">The sequence shown here is derived from an EMBL/GenBank/DDBJ whole genome shotgun (WGS) entry which is preliminary data.</text>
</comment>
<evidence type="ECO:0000313" key="3">
    <source>
        <dbReference type="Proteomes" id="UP001412067"/>
    </source>
</evidence>
<organism evidence="2 3">
    <name type="scientific">Platanthera guangdongensis</name>
    <dbReference type="NCBI Taxonomy" id="2320717"/>
    <lineage>
        <taxon>Eukaryota</taxon>
        <taxon>Viridiplantae</taxon>
        <taxon>Streptophyta</taxon>
        <taxon>Embryophyta</taxon>
        <taxon>Tracheophyta</taxon>
        <taxon>Spermatophyta</taxon>
        <taxon>Magnoliopsida</taxon>
        <taxon>Liliopsida</taxon>
        <taxon>Asparagales</taxon>
        <taxon>Orchidaceae</taxon>
        <taxon>Orchidoideae</taxon>
        <taxon>Orchideae</taxon>
        <taxon>Orchidinae</taxon>
        <taxon>Platanthera</taxon>
    </lineage>
</organism>
<accession>A0ABR2M1I8</accession>
<evidence type="ECO:0000313" key="2">
    <source>
        <dbReference type="EMBL" id="KAK8956269.1"/>
    </source>
</evidence>
<keyword evidence="1" id="KW-0812">Transmembrane</keyword>
<sequence length="87" mass="9642">MEVSVGERKQWLSGIIMVVLVSFVAAVRPLSHGQTRPPPGTEKLTALFPHVAFDDELTEFYDGENVWPVDNGYAVNLVLDKLSGEEK</sequence>